<dbReference type="Proteomes" id="UP000288805">
    <property type="component" value="Unassembled WGS sequence"/>
</dbReference>
<dbReference type="GO" id="GO:0009451">
    <property type="term" value="P:RNA modification"/>
    <property type="evidence" value="ECO:0007669"/>
    <property type="project" value="InterPro"/>
</dbReference>
<dbReference type="AlphaFoldDB" id="A0A438C156"/>
<dbReference type="Gene3D" id="1.25.40.10">
    <property type="entry name" value="Tetratricopeptide repeat domain"/>
    <property type="match status" value="2"/>
</dbReference>
<dbReference type="PROSITE" id="PS51375">
    <property type="entry name" value="PPR"/>
    <property type="match status" value="1"/>
</dbReference>
<dbReference type="Pfam" id="PF14432">
    <property type="entry name" value="DYW_deaminase"/>
    <property type="match status" value="1"/>
</dbReference>
<comment type="similarity">
    <text evidence="1">Belongs to the PPR family. PCMP-H subfamily.</text>
</comment>
<protein>
    <submittedName>
        <fullName evidence="5">Pentatricopeptide repeat-containing protein, mitochondrial</fullName>
    </submittedName>
</protein>
<feature type="domain" description="DYW" evidence="4">
    <location>
        <begin position="381"/>
        <end position="443"/>
    </location>
</feature>
<dbReference type="PANTHER" id="PTHR47926">
    <property type="entry name" value="PENTATRICOPEPTIDE REPEAT-CONTAINING PROTEIN"/>
    <property type="match status" value="1"/>
</dbReference>
<dbReference type="GO" id="GO:0003723">
    <property type="term" value="F:RNA binding"/>
    <property type="evidence" value="ECO:0007669"/>
    <property type="project" value="InterPro"/>
</dbReference>
<reference evidence="5 6" key="1">
    <citation type="journal article" date="2018" name="PLoS Genet.">
        <title>Population sequencing reveals clonal diversity and ancestral inbreeding in the grapevine cultivar Chardonnay.</title>
        <authorList>
            <person name="Roach M.J."/>
            <person name="Johnson D.L."/>
            <person name="Bohlmann J."/>
            <person name="van Vuuren H.J."/>
            <person name="Jones S.J."/>
            <person name="Pretorius I.S."/>
            <person name="Schmidt S.A."/>
            <person name="Borneman A.R."/>
        </authorList>
    </citation>
    <scope>NUCLEOTIDE SEQUENCE [LARGE SCALE GENOMIC DNA]</scope>
    <source>
        <strain evidence="6">cv. Chardonnay</strain>
        <tissue evidence="5">Leaf</tissue>
    </source>
</reference>
<feature type="repeat" description="PPR" evidence="3">
    <location>
        <begin position="99"/>
        <end position="133"/>
    </location>
</feature>
<evidence type="ECO:0000256" key="1">
    <source>
        <dbReference type="ARBA" id="ARBA00006643"/>
    </source>
</evidence>
<dbReference type="InterPro" id="IPR002885">
    <property type="entry name" value="PPR_rpt"/>
</dbReference>
<dbReference type="FunFam" id="1.25.40.10:FF:000158">
    <property type="entry name" value="pentatricopeptide repeat-containing protein At2g33680"/>
    <property type="match status" value="1"/>
</dbReference>
<dbReference type="GO" id="GO:0099402">
    <property type="term" value="P:plant organ development"/>
    <property type="evidence" value="ECO:0007669"/>
    <property type="project" value="UniProtKB-ARBA"/>
</dbReference>
<proteinExistence type="inferred from homology"/>
<dbReference type="InterPro" id="IPR032867">
    <property type="entry name" value="DYW_dom"/>
</dbReference>
<dbReference type="InterPro" id="IPR046960">
    <property type="entry name" value="PPR_At4g14850-like_plant"/>
</dbReference>
<dbReference type="Pfam" id="PF13041">
    <property type="entry name" value="PPR_2"/>
    <property type="match status" value="1"/>
</dbReference>
<evidence type="ECO:0000256" key="2">
    <source>
        <dbReference type="ARBA" id="ARBA00022737"/>
    </source>
</evidence>
<accession>A0A438C156</accession>
<dbReference type="Pfam" id="PF13812">
    <property type="entry name" value="PPR_3"/>
    <property type="match status" value="1"/>
</dbReference>
<name>A0A438C156_VITVI</name>
<evidence type="ECO:0000313" key="6">
    <source>
        <dbReference type="Proteomes" id="UP000288805"/>
    </source>
</evidence>
<gene>
    <name evidence="5" type="primary">PCMP-H37_0</name>
    <name evidence="5" type="ORF">CK203_070611</name>
</gene>
<sequence>MLSRERSTKVFRLALNFSSLLHAHGSSTGQSLPITKQALTTLLQSCSSHPSLLKQLHALLLTTGLSIKNALITQLLTSLTLLGDMSYARQLFDEMHKPRPFLWNTIMKGYVKNGIPDKAVSVYGKMRHLGVRPDPFTFPFVIKACAELAELWAGLGMHGHVVKHGLEFVAAVRTELMIIKALQSFREMGMAGIKPDSVTIVSALSACGHLGCLETVNGESEKALALFSRMKNQGVQPNYVTFLAVLSACSHTGRVNEGWQYFNFMAQSDDKNIQPRKEHYACMVDLLAGQDILKRLITSLKLWPIEADPGIWGALLGACAIHQNIKLGQHVADLLFELAPEIASYHVLLSNMYAAADKSHPQSASILAKLEDLLKQMKSMGYIPETDSVFHDVEDEEKESTLSTHSEKLAIAFSLINGSPKFPIRVMKNLRICGDCHTFCKLFPELQ</sequence>
<dbReference type="FunFam" id="1.25.40.10:FF:003114">
    <property type="entry name" value="Uncharacterized protein"/>
    <property type="match status" value="1"/>
</dbReference>
<dbReference type="InterPro" id="IPR011990">
    <property type="entry name" value="TPR-like_helical_dom_sf"/>
</dbReference>
<dbReference type="PANTHER" id="PTHR47926:SF347">
    <property type="entry name" value="PENTATRICOPEPTIDE REPEAT-CONTAINING PROTEIN"/>
    <property type="match status" value="1"/>
</dbReference>
<dbReference type="NCBIfam" id="TIGR00756">
    <property type="entry name" value="PPR"/>
    <property type="match status" value="1"/>
</dbReference>
<evidence type="ECO:0000259" key="4">
    <source>
        <dbReference type="Pfam" id="PF14432"/>
    </source>
</evidence>
<comment type="caution">
    <text evidence="5">The sequence shown here is derived from an EMBL/GenBank/DDBJ whole genome shotgun (WGS) entry which is preliminary data.</text>
</comment>
<keyword evidence="2" id="KW-0677">Repeat</keyword>
<organism evidence="5 6">
    <name type="scientific">Vitis vinifera</name>
    <name type="common">Grape</name>
    <dbReference type="NCBI Taxonomy" id="29760"/>
    <lineage>
        <taxon>Eukaryota</taxon>
        <taxon>Viridiplantae</taxon>
        <taxon>Streptophyta</taxon>
        <taxon>Embryophyta</taxon>
        <taxon>Tracheophyta</taxon>
        <taxon>Spermatophyta</taxon>
        <taxon>Magnoliopsida</taxon>
        <taxon>eudicotyledons</taxon>
        <taxon>Gunneridae</taxon>
        <taxon>Pentapetalae</taxon>
        <taxon>rosids</taxon>
        <taxon>Vitales</taxon>
        <taxon>Vitaceae</taxon>
        <taxon>Viteae</taxon>
        <taxon>Vitis</taxon>
    </lineage>
</organism>
<dbReference type="GO" id="GO:0008270">
    <property type="term" value="F:zinc ion binding"/>
    <property type="evidence" value="ECO:0007669"/>
    <property type="project" value="InterPro"/>
</dbReference>
<evidence type="ECO:0000256" key="3">
    <source>
        <dbReference type="PROSITE-ProRule" id="PRU00708"/>
    </source>
</evidence>
<evidence type="ECO:0000313" key="5">
    <source>
        <dbReference type="EMBL" id="RVW16959.1"/>
    </source>
</evidence>
<dbReference type="EMBL" id="QGNW01002582">
    <property type="protein sequence ID" value="RVW16959.1"/>
    <property type="molecule type" value="Genomic_DNA"/>
</dbReference>